<evidence type="ECO:0000259" key="3">
    <source>
        <dbReference type="PROSITE" id="PS51387"/>
    </source>
</evidence>
<sequence>PLFPFETTQLTPTLLSNLFTAPETAPHAHLYAFDTASVPTPNTTQGKGFCKTYPGDANWPSRHAWDVFDKVLDGALIATVPLAAPCFDSHWGKKDEERCAAIAARFGDPYLHEDDPTSIMFPIFQGRTCVPGGPENATCTLGGYPAYAVDAATVARVQLAVNFARNGDLRLVVKNTGHCYLGKSVGGGALSVWMHGNKGIEFLADYEEEEGEGAGRGYRGPALRLSSGVTVLEVYEAAERFGVSALGGIAPSVGYVGGYFAGGGHTPLSGLYGMAADNVLSINLVTASGHFITASSTSYPDLFWALRGGGGGTYGIVTSIVIRVFPKIPVTTSSFSFQSSAKNNVSKETFWLAVRKYYELHILFTDAGTYSFYFIFNQNETTDGELSFDMRSFFAPNHTIASFNALTAPWFDYLKALNIPWTTAPNTTYFESYYPAYMSSWGRRSFPVGTVTTMAGNRLLPRAHFADAAKFNATFAVLRRHVQKGFHLGGYHQAPRNRANASNAVSTAWRQTVSFLIFGSRPVPLNASVADMQYATDELVDGILRPWKEVVTPEEGGGSYLNEAAVMEPGWQESFYGLEYERMREVKRKWDPKGLFYATTAVGSEEWEVRDGGRGVQTQDGRLCRV</sequence>
<dbReference type="GO" id="GO:0016491">
    <property type="term" value="F:oxidoreductase activity"/>
    <property type="evidence" value="ECO:0007669"/>
    <property type="project" value="UniProtKB-KW"/>
</dbReference>
<dbReference type="InterPro" id="IPR050432">
    <property type="entry name" value="FAD-linked_Oxidoreductases_BP"/>
</dbReference>
<evidence type="ECO:0000313" key="5">
    <source>
        <dbReference type="Proteomes" id="UP000799757"/>
    </source>
</evidence>
<evidence type="ECO:0000313" key="4">
    <source>
        <dbReference type="EMBL" id="KAF2789204.1"/>
    </source>
</evidence>
<protein>
    <submittedName>
        <fullName evidence="4">FAD-binding domain-containing protein</fullName>
    </submittedName>
</protein>
<accession>A0A6A6WZ45</accession>
<dbReference type="AlphaFoldDB" id="A0A6A6WZ45"/>
<dbReference type="Pfam" id="PF08031">
    <property type="entry name" value="BBE"/>
    <property type="match status" value="1"/>
</dbReference>
<dbReference type="InterPro" id="IPR012951">
    <property type="entry name" value="BBE"/>
</dbReference>
<gene>
    <name evidence="4" type="ORF">K505DRAFT_253831</name>
</gene>
<dbReference type="InterPro" id="IPR016166">
    <property type="entry name" value="FAD-bd_PCMH"/>
</dbReference>
<dbReference type="GO" id="GO:0071949">
    <property type="term" value="F:FAD binding"/>
    <property type="evidence" value="ECO:0007669"/>
    <property type="project" value="InterPro"/>
</dbReference>
<keyword evidence="2" id="KW-0560">Oxidoreductase</keyword>
<feature type="non-terminal residue" evidence="4">
    <location>
        <position position="1"/>
    </location>
</feature>
<dbReference type="InterPro" id="IPR036318">
    <property type="entry name" value="FAD-bd_PCMH-like_sf"/>
</dbReference>
<dbReference type="Proteomes" id="UP000799757">
    <property type="component" value="Unassembled WGS sequence"/>
</dbReference>
<reference evidence="4" key="1">
    <citation type="journal article" date="2020" name="Stud. Mycol.">
        <title>101 Dothideomycetes genomes: a test case for predicting lifestyles and emergence of pathogens.</title>
        <authorList>
            <person name="Haridas S."/>
            <person name="Albert R."/>
            <person name="Binder M."/>
            <person name="Bloem J."/>
            <person name="Labutti K."/>
            <person name="Salamov A."/>
            <person name="Andreopoulos B."/>
            <person name="Baker S."/>
            <person name="Barry K."/>
            <person name="Bills G."/>
            <person name="Bluhm B."/>
            <person name="Cannon C."/>
            <person name="Castanera R."/>
            <person name="Culley D."/>
            <person name="Daum C."/>
            <person name="Ezra D."/>
            <person name="Gonzalez J."/>
            <person name="Henrissat B."/>
            <person name="Kuo A."/>
            <person name="Liang C."/>
            <person name="Lipzen A."/>
            <person name="Lutzoni F."/>
            <person name="Magnuson J."/>
            <person name="Mondo S."/>
            <person name="Nolan M."/>
            <person name="Ohm R."/>
            <person name="Pangilinan J."/>
            <person name="Park H.-J."/>
            <person name="Ramirez L."/>
            <person name="Alfaro M."/>
            <person name="Sun H."/>
            <person name="Tritt A."/>
            <person name="Yoshinaga Y."/>
            <person name="Zwiers L.-H."/>
            <person name="Turgeon B."/>
            <person name="Goodwin S."/>
            <person name="Spatafora J."/>
            <person name="Crous P."/>
            <person name="Grigoriev I."/>
        </authorList>
    </citation>
    <scope>NUCLEOTIDE SEQUENCE</scope>
    <source>
        <strain evidence="4">CBS 109.77</strain>
    </source>
</reference>
<keyword evidence="5" id="KW-1185">Reference proteome</keyword>
<dbReference type="InterPro" id="IPR016169">
    <property type="entry name" value="FAD-bd_PCMH_sub2"/>
</dbReference>
<comment type="similarity">
    <text evidence="1">Belongs to the oxygen-dependent FAD-linked oxidoreductase family.</text>
</comment>
<dbReference type="PROSITE" id="PS51387">
    <property type="entry name" value="FAD_PCMH"/>
    <property type="match status" value="1"/>
</dbReference>
<organism evidence="4 5">
    <name type="scientific">Melanomma pulvis-pyrius CBS 109.77</name>
    <dbReference type="NCBI Taxonomy" id="1314802"/>
    <lineage>
        <taxon>Eukaryota</taxon>
        <taxon>Fungi</taxon>
        <taxon>Dikarya</taxon>
        <taxon>Ascomycota</taxon>
        <taxon>Pezizomycotina</taxon>
        <taxon>Dothideomycetes</taxon>
        <taxon>Pleosporomycetidae</taxon>
        <taxon>Pleosporales</taxon>
        <taxon>Melanommataceae</taxon>
        <taxon>Melanomma</taxon>
    </lineage>
</organism>
<dbReference type="EMBL" id="MU002155">
    <property type="protein sequence ID" value="KAF2789204.1"/>
    <property type="molecule type" value="Genomic_DNA"/>
</dbReference>
<dbReference type="Pfam" id="PF01565">
    <property type="entry name" value="FAD_binding_4"/>
    <property type="match status" value="1"/>
</dbReference>
<dbReference type="OrthoDB" id="9983560at2759"/>
<evidence type="ECO:0000256" key="2">
    <source>
        <dbReference type="ARBA" id="ARBA00023002"/>
    </source>
</evidence>
<evidence type="ECO:0000256" key="1">
    <source>
        <dbReference type="ARBA" id="ARBA00005466"/>
    </source>
</evidence>
<feature type="domain" description="FAD-binding PCMH-type" evidence="3">
    <location>
        <begin position="141"/>
        <end position="327"/>
    </location>
</feature>
<dbReference type="InterPro" id="IPR006094">
    <property type="entry name" value="Oxid_FAD_bind_N"/>
</dbReference>
<dbReference type="PANTHER" id="PTHR13878">
    <property type="entry name" value="GULONOLACTONE OXIDASE"/>
    <property type="match status" value="1"/>
</dbReference>
<name>A0A6A6WZ45_9PLEO</name>
<dbReference type="Gene3D" id="3.30.465.10">
    <property type="match status" value="2"/>
</dbReference>
<dbReference type="PANTHER" id="PTHR13878:SF91">
    <property type="entry name" value="FAD BINDING DOMAIN PROTEIN (AFU_ORTHOLOGUE AFUA_6G12070)-RELATED"/>
    <property type="match status" value="1"/>
</dbReference>
<proteinExistence type="inferred from homology"/>
<dbReference type="SUPFAM" id="SSF56176">
    <property type="entry name" value="FAD-binding/transporter-associated domain-like"/>
    <property type="match status" value="1"/>
</dbReference>